<keyword evidence="4" id="KW-0812">Transmembrane</keyword>
<reference evidence="9" key="1">
    <citation type="submission" date="2023-07" db="EMBL/GenBank/DDBJ databases">
        <title>Sorghum-associated microbial communities from plants grown in Nebraska, USA.</title>
        <authorList>
            <person name="Schachtman D."/>
        </authorList>
    </citation>
    <scope>NUCLEOTIDE SEQUENCE</scope>
    <source>
        <strain evidence="9">BE330</strain>
    </source>
</reference>
<dbReference type="PANTHER" id="PTHR35851">
    <property type="entry name" value="CELL DIVISION PROTEIN FTSQ"/>
    <property type="match status" value="1"/>
</dbReference>
<evidence type="ECO:0000313" key="10">
    <source>
        <dbReference type="Proteomes" id="UP001185331"/>
    </source>
</evidence>
<proteinExistence type="predicted"/>
<dbReference type="GO" id="GO:0090529">
    <property type="term" value="P:cell septum assembly"/>
    <property type="evidence" value="ECO:0007669"/>
    <property type="project" value="InterPro"/>
</dbReference>
<comment type="caution">
    <text evidence="9">The sequence shown here is derived from an EMBL/GenBank/DDBJ whole genome shotgun (WGS) entry which is preliminary data.</text>
</comment>
<accession>A0AAE4BM50</accession>
<keyword evidence="3 9" id="KW-0132">Cell division</keyword>
<gene>
    <name evidence="9" type="ORF">J2Y00_001700</name>
</gene>
<name>A0AAE4BM50_9DEIO</name>
<dbReference type="Gene3D" id="3.10.20.310">
    <property type="entry name" value="membrane protein fhac"/>
    <property type="match status" value="1"/>
</dbReference>
<dbReference type="Pfam" id="PF08478">
    <property type="entry name" value="POTRA_1"/>
    <property type="match status" value="1"/>
</dbReference>
<evidence type="ECO:0000256" key="2">
    <source>
        <dbReference type="ARBA" id="ARBA00022475"/>
    </source>
</evidence>
<dbReference type="AlphaFoldDB" id="A0AAE4BM50"/>
<keyword evidence="7" id="KW-0131">Cell cycle</keyword>
<keyword evidence="5" id="KW-1133">Transmembrane helix</keyword>
<dbReference type="EMBL" id="JAVDQK010000004">
    <property type="protein sequence ID" value="MDR6218137.1"/>
    <property type="molecule type" value="Genomic_DNA"/>
</dbReference>
<dbReference type="InterPro" id="IPR026579">
    <property type="entry name" value="FtsQ"/>
</dbReference>
<dbReference type="Proteomes" id="UP001185331">
    <property type="component" value="Unassembled WGS sequence"/>
</dbReference>
<organism evidence="9 10">
    <name type="scientific">Deinococcus soli</name>
    <name type="common">ex Cha et al. 2016</name>
    <dbReference type="NCBI Taxonomy" id="1309411"/>
    <lineage>
        <taxon>Bacteria</taxon>
        <taxon>Thermotogati</taxon>
        <taxon>Deinococcota</taxon>
        <taxon>Deinococci</taxon>
        <taxon>Deinococcales</taxon>
        <taxon>Deinococcaceae</taxon>
        <taxon>Deinococcus</taxon>
    </lineage>
</organism>
<keyword evidence="6" id="KW-0472">Membrane</keyword>
<dbReference type="InterPro" id="IPR034746">
    <property type="entry name" value="POTRA"/>
</dbReference>
<evidence type="ECO:0000256" key="3">
    <source>
        <dbReference type="ARBA" id="ARBA00022618"/>
    </source>
</evidence>
<sequence length="202" mass="22101">MWSALTLVLAGGTATSLWFGLPVRSIEVRGNTFLSAQRTAELAGVDKDFGWIYYGDWRAGALHAHPWVREATITREWPDRVVISLKERKAGARLVQNGRPEMVIDLDGTPLPGAAPAGPLIRGWGPRRVQDAIRVAALLKGDKVQWVEYSPSGLTAHTATGSVWAGSFDTLRQYVAAVRQYPDKHVYVYPWGVTLADAVPGP</sequence>
<evidence type="ECO:0000259" key="8">
    <source>
        <dbReference type="PROSITE" id="PS51779"/>
    </source>
</evidence>
<dbReference type="RefSeq" id="WP_309854203.1">
    <property type="nucleotide sequence ID" value="NZ_JAVDQJ010000004.1"/>
</dbReference>
<evidence type="ECO:0000313" key="9">
    <source>
        <dbReference type="EMBL" id="MDR6218137.1"/>
    </source>
</evidence>
<protein>
    <submittedName>
        <fullName evidence="9">Cell division protein FtsQ</fullName>
    </submittedName>
</protein>
<evidence type="ECO:0000256" key="4">
    <source>
        <dbReference type="ARBA" id="ARBA00022692"/>
    </source>
</evidence>
<dbReference type="GO" id="GO:0016020">
    <property type="term" value="C:membrane"/>
    <property type="evidence" value="ECO:0007669"/>
    <property type="project" value="UniProtKB-SubCell"/>
</dbReference>
<keyword evidence="2" id="KW-1003">Cell membrane</keyword>
<evidence type="ECO:0000256" key="5">
    <source>
        <dbReference type="ARBA" id="ARBA00022989"/>
    </source>
</evidence>
<evidence type="ECO:0000256" key="1">
    <source>
        <dbReference type="ARBA" id="ARBA00004370"/>
    </source>
</evidence>
<evidence type="ECO:0000256" key="7">
    <source>
        <dbReference type="ARBA" id="ARBA00023306"/>
    </source>
</evidence>
<dbReference type="PROSITE" id="PS51779">
    <property type="entry name" value="POTRA"/>
    <property type="match status" value="1"/>
</dbReference>
<evidence type="ECO:0000256" key="6">
    <source>
        <dbReference type="ARBA" id="ARBA00023136"/>
    </source>
</evidence>
<dbReference type="InterPro" id="IPR013685">
    <property type="entry name" value="POTRA_FtsQ_type"/>
</dbReference>
<feature type="domain" description="POTRA" evidence="8">
    <location>
        <begin position="21"/>
        <end position="88"/>
    </location>
</feature>
<comment type="subcellular location">
    <subcellularLocation>
        <location evidence="1">Membrane</location>
    </subcellularLocation>
</comment>
<dbReference type="PANTHER" id="PTHR35851:SF1">
    <property type="entry name" value="CELL DIVISION PROTEIN FTSQ"/>
    <property type="match status" value="1"/>
</dbReference>